<dbReference type="AlphaFoldDB" id="A0A7I4Y4L8"/>
<accession>A0A7I4Y4L8</accession>
<dbReference type="OrthoDB" id="5823647at2759"/>
<proteinExistence type="predicted"/>
<dbReference type="Proteomes" id="UP000025227">
    <property type="component" value="Unplaced"/>
</dbReference>
<name>A0A7I4Y4L8_HAECO</name>
<reference evidence="3" key="1">
    <citation type="submission" date="2020-12" db="UniProtKB">
        <authorList>
            <consortium name="WormBaseParasite"/>
        </authorList>
    </citation>
    <scope>IDENTIFICATION</scope>
    <source>
        <strain evidence="3">MHco3</strain>
    </source>
</reference>
<evidence type="ECO:0000313" key="2">
    <source>
        <dbReference type="Proteomes" id="UP000025227"/>
    </source>
</evidence>
<protein>
    <submittedName>
        <fullName evidence="3">Transposase</fullName>
    </submittedName>
</protein>
<dbReference type="WBParaSite" id="HCON_00055150-00001">
    <property type="protein sequence ID" value="HCON_00055150-00001"/>
    <property type="gene ID" value="HCON_00055150"/>
</dbReference>
<sequence>SSCDVWTAAHDWLSQLEVRFGGGSRPHYPYPRVPELHRQRKIRTTTLPPVMLTLGPGRTPTPRRPFEAMPAMIVQPRLPNKDTLIVFKKKKRLPHGHGRIRPIL</sequence>
<evidence type="ECO:0000256" key="1">
    <source>
        <dbReference type="SAM" id="MobiDB-lite"/>
    </source>
</evidence>
<organism evidence="2 3">
    <name type="scientific">Haemonchus contortus</name>
    <name type="common">Barber pole worm</name>
    <dbReference type="NCBI Taxonomy" id="6289"/>
    <lineage>
        <taxon>Eukaryota</taxon>
        <taxon>Metazoa</taxon>
        <taxon>Ecdysozoa</taxon>
        <taxon>Nematoda</taxon>
        <taxon>Chromadorea</taxon>
        <taxon>Rhabditida</taxon>
        <taxon>Rhabditina</taxon>
        <taxon>Rhabditomorpha</taxon>
        <taxon>Strongyloidea</taxon>
        <taxon>Trichostrongylidae</taxon>
        <taxon>Haemonchus</taxon>
    </lineage>
</organism>
<evidence type="ECO:0000313" key="3">
    <source>
        <dbReference type="WBParaSite" id="HCON_00055150-00001"/>
    </source>
</evidence>
<keyword evidence="2" id="KW-1185">Reference proteome</keyword>
<feature type="region of interest" description="Disordered" evidence="1">
    <location>
        <begin position="44"/>
        <end position="65"/>
    </location>
</feature>